<dbReference type="EMBL" id="BQKI01000088">
    <property type="protein sequence ID" value="GJN36429.1"/>
    <property type="molecule type" value="Genomic_DNA"/>
</dbReference>
<proteinExistence type="predicted"/>
<gene>
    <name evidence="2" type="primary">gb25288</name>
    <name evidence="2" type="ORF">PR202_gb25288</name>
</gene>
<accession>A0AAV5FKY9</accession>
<reference evidence="2" key="2">
    <citation type="submission" date="2021-12" db="EMBL/GenBank/DDBJ databases">
        <title>Resequencing data analysis of finger millet.</title>
        <authorList>
            <person name="Hatakeyama M."/>
            <person name="Aluri S."/>
            <person name="Balachadran M.T."/>
            <person name="Sivarajan S.R."/>
            <person name="Poveda L."/>
            <person name="Shimizu-Inatsugi R."/>
            <person name="Schlapbach R."/>
            <person name="Sreeman S.M."/>
            <person name="Shimizu K.K."/>
        </authorList>
    </citation>
    <scope>NUCLEOTIDE SEQUENCE</scope>
</reference>
<evidence type="ECO:0000313" key="2">
    <source>
        <dbReference type="EMBL" id="GJN36429.1"/>
    </source>
</evidence>
<evidence type="ECO:0008006" key="4">
    <source>
        <dbReference type="Google" id="ProtNLM"/>
    </source>
</evidence>
<dbReference type="AlphaFoldDB" id="A0AAV5FKY9"/>
<feature type="region of interest" description="Disordered" evidence="1">
    <location>
        <begin position="24"/>
        <end position="76"/>
    </location>
</feature>
<protein>
    <recommendedName>
        <fullName evidence="4">Secreted protein</fullName>
    </recommendedName>
</protein>
<dbReference type="PROSITE" id="PS51257">
    <property type="entry name" value="PROKAR_LIPOPROTEIN"/>
    <property type="match status" value="1"/>
</dbReference>
<comment type="caution">
    <text evidence="2">The sequence shown here is derived from an EMBL/GenBank/DDBJ whole genome shotgun (WGS) entry which is preliminary data.</text>
</comment>
<evidence type="ECO:0000313" key="3">
    <source>
        <dbReference type="Proteomes" id="UP001054889"/>
    </source>
</evidence>
<reference evidence="2" key="1">
    <citation type="journal article" date="2018" name="DNA Res.">
        <title>Multiple hybrid de novo genome assembly of finger millet, an orphan allotetraploid crop.</title>
        <authorList>
            <person name="Hatakeyama M."/>
            <person name="Aluri S."/>
            <person name="Balachadran M.T."/>
            <person name="Sivarajan S.R."/>
            <person name="Patrignani A."/>
            <person name="Gruter S."/>
            <person name="Poveda L."/>
            <person name="Shimizu-Inatsugi R."/>
            <person name="Baeten J."/>
            <person name="Francoijs K.J."/>
            <person name="Nataraja K.N."/>
            <person name="Reddy Y.A.N."/>
            <person name="Phadnis S."/>
            <person name="Ravikumar R.L."/>
            <person name="Schlapbach R."/>
            <person name="Sreeman S.M."/>
            <person name="Shimizu K.K."/>
        </authorList>
    </citation>
    <scope>NUCLEOTIDE SEQUENCE</scope>
</reference>
<feature type="compositionally biased region" description="Polar residues" evidence="1">
    <location>
        <begin position="67"/>
        <end position="76"/>
    </location>
</feature>
<evidence type="ECO:0000256" key="1">
    <source>
        <dbReference type="SAM" id="MobiDB-lite"/>
    </source>
</evidence>
<sequence>MIKLALVAAVFLVSCYVVIKRRRHAPKDHHAGTSNGHQESPGAMAITSSCSSSLSREPESKVFHRSPSLSDWLTEH</sequence>
<name>A0AAV5FKY9_ELECO</name>
<keyword evidence="3" id="KW-1185">Reference proteome</keyword>
<organism evidence="2 3">
    <name type="scientific">Eleusine coracana subsp. coracana</name>
    <dbReference type="NCBI Taxonomy" id="191504"/>
    <lineage>
        <taxon>Eukaryota</taxon>
        <taxon>Viridiplantae</taxon>
        <taxon>Streptophyta</taxon>
        <taxon>Embryophyta</taxon>
        <taxon>Tracheophyta</taxon>
        <taxon>Spermatophyta</taxon>
        <taxon>Magnoliopsida</taxon>
        <taxon>Liliopsida</taxon>
        <taxon>Poales</taxon>
        <taxon>Poaceae</taxon>
        <taxon>PACMAD clade</taxon>
        <taxon>Chloridoideae</taxon>
        <taxon>Cynodonteae</taxon>
        <taxon>Eleusininae</taxon>
        <taxon>Eleusine</taxon>
    </lineage>
</organism>
<dbReference type="Proteomes" id="UP001054889">
    <property type="component" value="Unassembled WGS sequence"/>
</dbReference>